<dbReference type="EMBL" id="CZKB01000025">
    <property type="protein sequence ID" value="CUR61783.1"/>
    <property type="molecule type" value="Genomic_DNA"/>
</dbReference>
<evidence type="ECO:0000313" key="1">
    <source>
        <dbReference type="EMBL" id="CUR61783.1"/>
    </source>
</evidence>
<protein>
    <submittedName>
        <fullName evidence="1">Uncharacterized protein</fullName>
    </submittedName>
</protein>
<dbReference type="AlphaFoldDB" id="A0A2P2CIG4"/>
<accession>A0A2P2CIG4</accession>
<proteinExistence type="predicted"/>
<gene>
    <name evidence="1" type="ORF">NOCA150083</name>
</gene>
<sequence>MPLFPPVTDTLRWGDLVEQGRSQLPLVAPGWTDQNTSDPGIALLELLAWLVEVDSYRSSAISDRERRLLLSLTGFAPAAPRAARALVRLTSSRTRVPAGLVATGVRSDGTVPLTLRDDVVVRGLAVDAVAHATGAAAEDDYRTGCEDLSREHGAGRPIQPFGDDPAVGTCLLVGLRAAGTVAAGAIDLWCVVAPGPWVPELPGPTDVHHSVRTTWETWDGTAWVAVAEADTEDRTAAMTRSGRVRLVVPTVPLTTLGDQDAGALAGRTLAWLRCRIVSGRHDAPPSLAALHVDVGEVAAAGPYTMDVVVPPGAPVTGSPSPAGPLRAAALALVCAQDGTVEEVLFADPDDRPDLPAVDVVGWRAPTATLPGRLVAGAAVLGVALGVPDEVLRLPQPWCDAPPRLWAVPPGGAPVPISVVADLAVAGAQDDAAVLDADGVTVRFGDGRCGATLRPGSTVLAAGTWTTTTGIGDVRPPLDVRLSEDARTVALLSTDASATRMDLVGSLLAGAPGEDVPTTAARVDAALWVHDRLTGLADRHRVTSLDDLALEVVRLTGVPERAVTALDAERRALATPGTSLWRARALPDVDPRLPGLVADGCLTVAVVPWLPVDRPEPTRELLAQVRADLASVRTLGTRVFVVGPDYVRVGVAATVVVSPGGGAEAVLAAARDAVDRFLHPVTGGPAGRGWPFGRPVRRSEVLQLLDQVPGVDRVEGLVLRREPDDGTAGECGDLTICATELVLAGSITLTPASDGGR</sequence>
<name>A0A2P2CIG4_9ZZZZ</name>
<reference evidence="1" key="1">
    <citation type="submission" date="2015-08" db="EMBL/GenBank/DDBJ databases">
        <authorList>
            <person name="Babu N.S."/>
            <person name="Beckwith C.J."/>
            <person name="Beseler K.G."/>
            <person name="Brison A."/>
            <person name="Carone J.V."/>
            <person name="Caskin T.P."/>
            <person name="Diamond M."/>
            <person name="Durham M.E."/>
            <person name="Foxe J.M."/>
            <person name="Go M."/>
            <person name="Henderson B.A."/>
            <person name="Jones I.B."/>
            <person name="McGettigan J.A."/>
            <person name="Micheletti S.J."/>
            <person name="Nasrallah M.E."/>
            <person name="Ortiz D."/>
            <person name="Piller C.R."/>
            <person name="Privatt S.R."/>
            <person name="Schneider S.L."/>
            <person name="Sharp S."/>
            <person name="Smith T.C."/>
            <person name="Stanton J.D."/>
            <person name="Ullery H.E."/>
            <person name="Wilson R.J."/>
            <person name="Serrano M.G."/>
            <person name="Buck G."/>
            <person name="Lee V."/>
            <person name="Wang Y."/>
            <person name="Carvalho R."/>
            <person name="Voegtly L."/>
            <person name="Shi R."/>
            <person name="Duckworth R."/>
            <person name="Johnson A."/>
            <person name="Loviza R."/>
            <person name="Walstead R."/>
            <person name="Shah Z."/>
            <person name="Kiflezghi M."/>
            <person name="Wade K."/>
            <person name="Ball S.L."/>
            <person name="Bradley K.W."/>
            <person name="Asai D.J."/>
            <person name="Bowman C.A."/>
            <person name="Russell D.A."/>
            <person name="Pope W.H."/>
            <person name="Jacobs-Sera D."/>
            <person name="Hendrix R.W."/>
            <person name="Hatfull G.F."/>
        </authorList>
    </citation>
    <scope>NUCLEOTIDE SEQUENCE</scope>
</reference>
<organism evidence="1">
    <name type="scientific">metagenome</name>
    <dbReference type="NCBI Taxonomy" id="256318"/>
    <lineage>
        <taxon>unclassified sequences</taxon>
        <taxon>metagenomes</taxon>
    </lineage>
</organism>